<dbReference type="RefSeq" id="WP_408337132.1">
    <property type="nucleotide sequence ID" value="NZ_JAQQCF010000013.1"/>
</dbReference>
<keyword evidence="6" id="KW-0503">Monooxygenase</keyword>
<keyword evidence="4" id="KW-0274">FAD</keyword>
<name>A0ABW9DT20_9BURK</name>
<organism evidence="8 9">
    <name type="scientific">Paraburkholderia metrosideri</name>
    <dbReference type="NCBI Taxonomy" id="580937"/>
    <lineage>
        <taxon>Bacteria</taxon>
        <taxon>Pseudomonadati</taxon>
        <taxon>Pseudomonadota</taxon>
        <taxon>Betaproteobacteria</taxon>
        <taxon>Burkholderiales</taxon>
        <taxon>Burkholderiaceae</taxon>
        <taxon>Paraburkholderia</taxon>
    </lineage>
</organism>
<feature type="region of interest" description="Disordered" evidence="7">
    <location>
        <begin position="1"/>
        <end position="22"/>
    </location>
</feature>
<dbReference type="PANTHER" id="PTHR43872:SF1">
    <property type="entry name" value="MONOOXYGENASE, PUTATIVE (AFU_ORTHOLOGUE AFUA_8G02570)-RELATED"/>
    <property type="match status" value="1"/>
</dbReference>
<gene>
    <name evidence="8" type="ORF">PQQ63_16330</name>
</gene>
<dbReference type="InterPro" id="IPR036188">
    <property type="entry name" value="FAD/NAD-bd_sf"/>
</dbReference>
<evidence type="ECO:0000313" key="9">
    <source>
        <dbReference type="Proteomes" id="UP001629432"/>
    </source>
</evidence>
<keyword evidence="3" id="KW-0285">Flavoprotein</keyword>
<dbReference type="Pfam" id="PF00743">
    <property type="entry name" value="FMO-like"/>
    <property type="match status" value="1"/>
</dbReference>
<dbReference type="InterPro" id="IPR051820">
    <property type="entry name" value="FAD-binding_MO"/>
</dbReference>
<dbReference type="Proteomes" id="UP001629432">
    <property type="component" value="Unassembled WGS sequence"/>
</dbReference>
<dbReference type="SUPFAM" id="SSF51905">
    <property type="entry name" value="FAD/NAD(P)-binding domain"/>
    <property type="match status" value="1"/>
</dbReference>
<protein>
    <submittedName>
        <fullName evidence="8">NAD(P)/FAD-dependent oxidoreductase</fullName>
    </submittedName>
</protein>
<dbReference type="PRINTS" id="PR00411">
    <property type="entry name" value="PNDRDTASEI"/>
</dbReference>
<dbReference type="Pfam" id="PF13450">
    <property type="entry name" value="NAD_binding_8"/>
    <property type="match status" value="1"/>
</dbReference>
<dbReference type="PANTHER" id="PTHR43872">
    <property type="entry name" value="MONOOXYGENASE, PUTATIVE (AFU_ORTHOLOGUE AFUA_8G02570)-RELATED"/>
    <property type="match status" value="1"/>
</dbReference>
<evidence type="ECO:0000256" key="3">
    <source>
        <dbReference type="ARBA" id="ARBA00022630"/>
    </source>
</evidence>
<evidence type="ECO:0000256" key="7">
    <source>
        <dbReference type="SAM" id="MobiDB-lite"/>
    </source>
</evidence>
<accession>A0ABW9DT20</accession>
<comment type="cofactor">
    <cofactor evidence="1">
        <name>FAD</name>
        <dbReference type="ChEBI" id="CHEBI:57692"/>
    </cofactor>
</comment>
<evidence type="ECO:0000256" key="1">
    <source>
        <dbReference type="ARBA" id="ARBA00001974"/>
    </source>
</evidence>
<evidence type="ECO:0000256" key="2">
    <source>
        <dbReference type="ARBA" id="ARBA00010139"/>
    </source>
</evidence>
<keyword evidence="5" id="KW-0560">Oxidoreductase</keyword>
<reference evidence="8 9" key="1">
    <citation type="journal article" date="2024" name="Chem. Sci.">
        <title>Discovery of megapolipeptins by genome mining of a Burkholderiales bacteria collection.</title>
        <authorList>
            <person name="Paulo B.S."/>
            <person name="Recchia M.J.J."/>
            <person name="Lee S."/>
            <person name="Fergusson C.H."/>
            <person name="Romanowski S.B."/>
            <person name="Hernandez A."/>
            <person name="Krull N."/>
            <person name="Liu D.Y."/>
            <person name="Cavanagh H."/>
            <person name="Bos A."/>
            <person name="Gray C.A."/>
            <person name="Murphy B.T."/>
            <person name="Linington R.G."/>
            <person name="Eustaquio A.S."/>
        </authorList>
    </citation>
    <scope>NUCLEOTIDE SEQUENCE [LARGE SCALE GENOMIC DNA]</scope>
    <source>
        <strain evidence="8 9">RL17-338-BIC-A</strain>
    </source>
</reference>
<proteinExistence type="inferred from homology"/>
<keyword evidence="9" id="KW-1185">Reference proteome</keyword>
<evidence type="ECO:0000256" key="6">
    <source>
        <dbReference type="ARBA" id="ARBA00023033"/>
    </source>
</evidence>
<dbReference type="EMBL" id="JAQQCF010000013">
    <property type="protein sequence ID" value="MFM0638265.1"/>
    <property type="molecule type" value="Genomic_DNA"/>
</dbReference>
<dbReference type="InterPro" id="IPR020946">
    <property type="entry name" value="Flavin_mOase-like"/>
</dbReference>
<evidence type="ECO:0000313" key="8">
    <source>
        <dbReference type="EMBL" id="MFM0638265.1"/>
    </source>
</evidence>
<comment type="similarity">
    <text evidence="2">Belongs to the FAD-binding monooxygenase family.</text>
</comment>
<evidence type="ECO:0000256" key="5">
    <source>
        <dbReference type="ARBA" id="ARBA00023002"/>
    </source>
</evidence>
<evidence type="ECO:0000256" key="4">
    <source>
        <dbReference type="ARBA" id="ARBA00022827"/>
    </source>
</evidence>
<dbReference type="Gene3D" id="3.50.50.60">
    <property type="entry name" value="FAD/NAD(P)-binding domain"/>
    <property type="match status" value="2"/>
</dbReference>
<feature type="compositionally biased region" description="Low complexity" evidence="7">
    <location>
        <begin position="8"/>
        <end position="20"/>
    </location>
</feature>
<comment type="caution">
    <text evidence="8">The sequence shown here is derived from an EMBL/GenBank/DDBJ whole genome shotgun (WGS) entry which is preliminary data.</text>
</comment>
<sequence length="526" mass="58474">MTPATQASGLSSAPSPTSSSDSKHIAGADLDYDVLIVGAGLSGVAAAHHLRERCPAARFAILESRTTMGGTWDLFRYPGVRSDSDMFTLGYSFRPWHSDKSIADGQTILDYIKETAQTSGIDKTIRFGHKVTGANWDSLTARWTVRVQRTNGNVDIETRYTCKFLYMCSGYYDYDEGHAPRWPDMEKFKGRVVHPQHWPADLSYADKRVIVIGSGATAVTLVPAMADTAKHVTMLQRSPTYIFSLPARDKIANVMRKWLPSTLAHRLIRSKNVLLTMYLYNRSRRKPEETKQLLIRAAGKQLGPQFDVDKHMTPRYNPWDQRLCLVPNGDLFKAVRAGKASIATDEIESFTETGVRLRSGEHLDADLVITATGLKLKMLGGSVISIDGRPVSLADTVSYKGMMYSDVPNLASSFGYTNASWTLKAELIAQYVCRLVNHMQANGYDVCVPRLGGDETGSLPAVDLTSGYIQRASGILPKQGLHKPWKYHQNYLLDLASLRFGTLHDGAMQFERRPTARLARETQENT</sequence>